<name>D7LLD5_ARALL</name>
<protein>
    <submittedName>
        <fullName evidence="1">Predicted protein</fullName>
    </submittedName>
</protein>
<dbReference type="AlphaFoldDB" id="D7LLD5"/>
<gene>
    <name evidence="1" type="ORF">ARALYDRAFT_668684</name>
</gene>
<dbReference type="InterPro" id="IPR011009">
    <property type="entry name" value="Kinase-like_dom_sf"/>
</dbReference>
<dbReference type="PANTHER" id="PTHR45631">
    <property type="entry name" value="OS07G0107800 PROTEIN-RELATED"/>
    <property type="match status" value="1"/>
</dbReference>
<organism evidence="2">
    <name type="scientific">Arabidopsis lyrata subsp. lyrata</name>
    <name type="common">Lyre-leaved rock-cress</name>
    <dbReference type="NCBI Taxonomy" id="81972"/>
    <lineage>
        <taxon>Eukaryota</taxon>
        <taxon>Viridiplantae</taxon>
        <taxon>Streptophyta</taxon>
        <taxon>Embryophyta</taxon>
        <taxon>Tracheophyta</taxon>
        <taxon>Spermatophyta</taxon>
        <taxon>Magnoliopsida</taxon>
        <taxon>eudicotyledons</taxon>
        <taxon>Gunneridae</taxon>
        <taxon>Pentapetalae</taxon>
        <taxon>rosids</taxon>
        <taxon>malvids</taxon>
        <taxon>Brassicales</taxon>
        <taxon>Brassicaceae</taxon>
        <taxon>Camelineae</taxon>
        <taxon>Arabidopsis</taxon>
    </lineage>
</organism>
<dbReference type="Gramene" id="Al_scaffold_0004_1403">
    <property type="protein sequence ID" value="Al_scaffold_0004_1403"/>
    <property type="gene ID" value="Al_scaffold_0004_1403"/>
</dbReference>
<dbReference type="EMBL" id="GL348716">
    <property type="protein sequence ID" value="EFH55496.1"/>
    <property type="molecule type" value="Genomic_DNA"/>
</dbReference>
<feature type="non-terminal residue" evidence="1">
    <location>
        <position position="1"/>
    </location>
</feature>
<accession>D7LLD5</accession>
<sequence>DNSADELVFLDARMNLSSSGLQGPIAVSFRNLSFLESLNLNGFVPRSHRKRTMARGLALRGPLLPSGKRRFTCSITNNYKSDRLRRAELLLTVHLRNLAWFIGYCDDGSSMALICEYMANGNFQHSFLSIYCKVI</sequence>
<dbReference type="Gene3D" id="1.10.510.10">
    <property type="entry name" value="Transferase(Phosphotransferase) domain 1"/>
    <property type="match status" value="1"/>
</dbReference>
<dbReference type="Proteomes" id="UP000008694">
    <property type="component" value="Unassembled WGS sequence"/>
</dbReference>
<dbReference type="PANTHER" id="PTHR45631:SF143">
    <property type="entry name" value="LEUCINE-RICH REPEAT PROTEIN KINASE"/>
    <property type="match status" value="1"/>
</dbReference>
<proteinExistence type="predicted"/>
<reference evidence="2" key="1">
    <citation type="journal article" date="2011" name="Nat. Genet.">
        <title>The Arabidopsis lyrata genome sequence and the basis of rapid genome size change.</title>
        <authorList>
            <person name="Hu T.T."/>
            <person name="Pattyn P."/>
            <person name="Bakker E.G."/>
            <person name="Cao J."/>
            <person name="Cheng J.-F."/>
            <person name="Clark R.M."/>
            <person name="Fahlgren N."/>
            <person name="Fawcett J.A."/>
            <person name="Grimwood J."/>
            <person name="Gundlach H."/>
            <person name="Haberer G."/>
            <person name="Hollister J.D."/>
            <person name="Ossowski S."/>
            <person name="Ottilar R.P."/>
            <person name="Salamov A.A."/>
            <person name="Schneeberger K."/>
            <person name="Spannagl M."/>
            <person name="Wang X."/>
            <person name="Yang L."/>
            <person name="Nasrallah M.E."/>
            <person name="Bergelson J."/>
            <person name="Carrington J.C."/>
            <person name="Gaut B.S."/>
            <person name="Schmutz J."/>
            <person name="Mayer K.F.X."/>
            <person name="Van de Peer Y."/>
            <person name="Grigoriev I.V."/>
            <person name="Nordborg M."/>
            <person name="Weigel D."/>
            <person name="Guo Y.-L."/>
        </authorList>
    </citation>
    <scope>NUCLEOTIDE SEQUENCE [LARGE SCALE GENOMIC DNA]</scope>
    <source>
        <strain evidence="2">cv. MN47</strain>
    </source>
</reference>
<dbReference type="HOGENOM" id="CLU_1891089_0_0_1"/>
<evidence type="ECO:0000313" key="2">
    <source>
        <dbReference type="Proteomes" id="UP000008694"/>
    </source>
</evidence>
<dbReference type="SUPFAM" id="SSF56112">
    <property type="entry name" value="Protein kinase-like (PK-like)"/>
    <property type="match status" value="1"/>
</dbReference>
<evidence type="ECO:0000313" key="1">
    <source>
        <dbReference type="EMBL" id="EFH55496.1"/>
    </source>
</evidence>
<keyword evidence="2" id="KW-1185">Reference proteome</keyword>